<evidence type="ECO:0000313" key="1">
    <source>
        <dbReference type="EMBL" id="HIU92436.1"/>
    </source>
</evidence>
<name>A0A9D1N028_9CLOT</name>
<organism evidence="1 2">
    <name type="scientific">Candidatus Limenecus avicola</name>
    <dbReference type="NCBI Taxonomy" id="2840847"/>
    <lineage>
        <taxon>Bacteria</taxon>
        <taxon>Bacillati</taxon>
        <taxon>Bacillota</taxon>
        <taxon>Clostridia</taxon>
        <taxon>Eubacteriales</taxon>
        <taxon>Clostridiaceae</taxon>
        <taxon>Clostridiaceae incertae sedis</taxon>
        <taxon>Candidatus Limenecus</taxon>
    </lineage>
</organism>
<dbReference type="EMBL" id="DVOD01000033">
    <property type="protein sequence ID" value="HIU92436.1"/>
    <property type="molecule type" value="Genomic_DNA"/>
</dbReference>
<reference evidence="1" key="2">
    <citation type="journal article" date="2021" name="PeerJ">
        <title>Extensive microbial diversity within the chicken gut microbiome revealed by metagenomics and culture.</title>
        <authorList>
            <person name="Gilroy R."/>
            <person name="Ravi A."/>
            <person name="Getino M."/>
            <person name="Pursley I."/>
            <person name="Horton D.L."/>
            <person name="Alikhan N.F."/>
            <person name="Baker D."/>
            <person name="Gharbi K."/>
            <person name="Hall N."/>
            <person name="Watson M."/>
            <person name="Adriaenssens E.M."/>
            <person name="Foster-Nyarko E."/>
            <person name="Jarju S."/>
            <person name="Secka A."/>
            <person name="Antonio M."/>
            <person name="Oren A."/>
            <person name="Chaudhuri R.R."/>
            <person name="La Ragione R."/>
            <person name="Hildebrand F."/>
            <person name="Pallen M.J."/>
        </authorList>
    </citation>
    <scope>NUCLEOTIDE SEQUENCE</scope>
    <source>
        <strain evidence="1">CHK154-7741</strain>
    </source>
</reference>
<dbReference type="Proteomes" id="UP000886748">
    <property type="component" value="Unassembled WGS sequence"/>
</dbReference>
<reference evidence="1" key="1">
    <citation type="submission" date="2020-10" db="EMBL/GenBank/DDBJ databases">
        <authorList>
            <person name="Gilroy R."/>
        </authorList>
    </citation>
    <scope>NUCLEOTIDE SEQUENCE</scope>
    <source>
        <strain evidence="1">CHK154-7741</strain>
    </source>
</reference>
<gene>
    <name evidence="1" type="ORF">IAD26_04810</name>
</gene>
<comment type="caution">
    <text evidence="1">The sequence shown here is derived from an EMBL/GenBank/DDBJ whole genome shotgun (WGS) entry which is preliminary data.</text>
</comment>
<dbReference type="AlphaFoldDB" id="A0A9D1N028"/>
<proteinExistence type="predicted"/>
<protein>
    <submittedName>
        <fullName evidence="1">Uncharacterized protein</fullName>
    </submittedName>
</protein>
<evidence type="ECO:0000313" key="2">
    <source>
        <dbReference type="Proteomes" id="UP000886748"/>
    </source>
</evidence>
<sequence>MKINAITTNNFNQNKKTNTPAFKAMVRVDRQMIDVISEKSIEFTPVMNNTLSYLLPKLNQLSSNLKILITGAGKPFSLTNLFSPAKSGLKFDISIIDPKRLKYEILSDRVKMSRLSAETINDLKNNVDGMSECMTMPRKFGKLYNPWAQTEQEYKTDLYRTILDEIENIPKNNLESEYAHKVNSSGYGMSSDCFKPGRNKYDCYAGIEY</sequence>
<accession>A0A9D1N028</accession>